<dbReference type="NCBIfam" id="TIGR00495">
    <property type="entry name" value="crvDNA_42K"/>
    <property type="match status" value="1"/>
</dbReference>
<dbReference type="CDD" id="cd01089">
    <property type="entry name" value="PA2G4-like"/>
    <property type="match status" value="1"/>
</dbReference>
<dbReference type="FunCoup" id="F0YNJ4">
    <property type="interactions" value="630"/>
</dbReference>
<feature type="compositionally biased region" description="Acidic residues" evidence="2">
    <location>
        <begin position="10"/>
        <end position="20"/>
    </location>
</feature>
<dbReference type="InterPro" id="IPR004545">
    <property type="entry name" value="PA2G4"/>
</dbReference>
<dbReference type="Gene3D" id="1.10.10.10">
    <property type="entry name" value="Winged helix-like DNA-binding domain superfamily/Winged helix DNA-binding domain"/>
    <property type="match status" value="1"/>
</dbReference>
<organism evidence="5">
    <name type="scientific">Aureococcus anophagefferens</name>
    <name type="common">Harmful bloom alga</name>
    <dbReference type="NCBI Taxonomy" id="44056"/>
    <lineage>
        <taxon>Eukaryota</taxon>
        <taxon>Sar</taxon>
        <taxon>Stramenopiles</taxon>
        <taxon>Ochrophyta</taxon>
        <taxon>Pelagophyceae</taxon>
        <taxon>Pelagomonadales</taxon>
        <taxon>Pelagomonadaceae</taxon>
        <taxon>Aureococcus</taxon>
    </lineage>
</organism>
<evidence type="ECO:0000256" key="1">
    <source>
        <dbReference type="ARBA" id="ARBA00007319"/>
    </source>
</evidence>
<dbReference type="Gene3D" id="3.90.230.10">
    <property type="entry name" value="Creatinase/methionine aminopeptidase superfamily"/>
    <property type="match status" value="1"/>
</dbReference>
<evidence type="ECO:0000256" key="2">
    <source>
        <dbReference type="SAM" id="MobiDB-lite"/>
    </source>
</evidence>
<dbReference type="InterPro" id="IPR000994">
    <property type="entry name" value="Pept_M24"/>
</dbReference>
<dbReference type="eggNOG" id="KOG2776">
    <property type="taxonomic scope" value="Eukaryota"/>
</dbReference>
<feature type="domain" description="Peptidase M24" evidence="3">
    <location>
        <begin position="32"/>
        <end position="206"/>
    </location>
</feature>
<dbReference type="SUPFAM" id="SSF46785">
    <property type="entry name" value="Winged helix' DNA-binding domain"/>
    <property type="match status" value="1"/>
</dbReference>
<dbReference type="PANTHER" id="PTHR10804:SF11">
    <property type="entry name" value="PROLIFERATION-ASSOCIATED PROTEIN 2G4"/>
    <property type="match status" value="1"/>
</dbReference>
<comment type="similarity">
    <text evidence="1">Belongs to the peptidase M24 family.</text>
</comment>
<reference evidence="4 5" key="1">
    <citation type="journal article" date="2011" name="Proc. Natl. Acad. Sci. U.S.A.">
        <title>Niche of harmful alga Aureococcus anophagefferens revealed through ecogenomics.</title>
        <authorList>
            <person name="Gobler C.J."/>
            <person name="Berry D.L."/>
            <person name="Dyhrman S.T."/>
            <person name="Wilhelm S.W."/>
            <person name="Salamov A."/>
            <person name="Lobanov A.V."/>
            <person name="Zhang Y."/>
            <person name="Collier J.L."/>
            <person name="Wurch L.L."/>
            <person name="Kustka A.B."/>
            <person name="Dill B.D."/>
            <person name="Shah M."/>
            <person name="VerBerkmoes N.C."/>
            <person name="Kuo A."/>
            <person name="Terry A."/>
            <person name="Pangilinan J."/>
            <person name="Lindquist E.A."/>
            <person name="Lucas S."/>
            <person name="Paulsen I.T."/>
            <person name="Hattenrath-Lehmann T.K."/>
            <person name="Talmage S.C."/>
            <person name="Walker E.A."/>
            <person name="Koch F."/>
            <person name="Burson A.M."/>
            <person name="Marcoval M.A."/>
            <person name="Tang Y.Z."/>
            <person name="Lecleir G.R."/>
            <person name="Coyne K.J."/>
            <person name="Berg G.M."/>
            <person name="Bertrand E.M."/>
            <person name="Saito M.A."/>
            <person name="Gladyshev V.N."/>
            <person name="Grigoriev I.V."/>
        </authorList>
    </citation>
    <scope>NUCLEOTIDE SEQUENCE [LARGE SCALE GENOMIC DNA]</scope>
    <source>
        <strain evidence="5">CCMP 1984</strain>
    </source>
</reference>
<sequence>MADQPKVQTDEEVERSDEEVELDISNSDVCTKYREAGKIANLALQGLVLQVKPGAKVLDLCKFGDMVITKKCGTIYQKKVKGKAIDKGVAFPTCVSVNECVCHNSPLESDANIDVLKDGDMVKLDVGCYVDGYIAVAAHTMLCGEQPSLDNPLLGSQADVLHAAHVACEVAQKLLRPGNTNSQVTKAIHKVAEDFNVRACSGVLSHRMKRFVIDGNKVILLREETDQKVEDFCFELNEVYSIDVAMSTGDGKPKEMQSRTTIFKRSVDKNYMLKMRSSRTLFNEVNAKFPALPFTLRALEDERQARMGVVECLKHELIHPYPVLFEKKGDHIAHFKFTVLLLPSGPTRITGLKFEAETIKSDKILSDDINAIMSLASKKKKKKPKKKVAPDAA</sequence>
<dbReference type="EMBL" id="GL833177">
    <property type="protein sequence ID" value="EGB03305.1"/>
    <property type="molecule type" value="Genomic_DNA"/>
</dbReference>
<name>F0YNJ4_AURAN</name>
<dbReference type="FunFam" id="1.10.10.10:FF:000029">
    <property type="entry name" value="Proliferation-associated 2G4, a"/>
    <property type="match status" value="1"/>
</dbReference>
<dbReference type="InterPro" id="IPR047113">
    <property type="entry name" value="PA2G4/ARX1"/>
</dbReference>
<dbReference type="PANTHER" id="PTHR10804">
    <property type="entry name" value="PROTEASE FAMILY M24 METHIONYL AMINOPEPTIDASE, AMINOPEPTIDASE P"/>
    <property type="match status" value="1"/>
</dbReference>
<dbReference type="KEGG" id="aaf:AURANDRAFT_55591"/>
<evidence type="ECO:0000259" key="3">
    <source>
        <dbReference type="Pfam" id="PF00557"/>
    </source>
</evidence>
<dbReference type="InterPro" id="IPR036388">
    <property type="entry name" value="WH-like_DNA-bd_sf"/>
</dbReference>
<accession>F0YNJ4</accession>
<evidence type="ECO:0000313" key="5">
    <source>
        <dbReference type="Proteomes" id="UP000002729"/>
    </source>
</evidence>
<dbReference type="Pfam" id="PF00557">
    <property type="entry name" value="Peptidase_M24"/>
    <property type="match status" value="1"/>
</dbReference>
<dbReference type="InterPro" id="IPR036390">
    <property type="entry name" value="WH_DNA-bd_sf"/>
</dbReference>
<dbReference type="RefSeq" id="XP_009041985.1">
    <property type="nucleotide sequence ID" value="XM_009043737.1"/>
</dbReference>
<gene>
    <name evidence="4" type="ORF">AURANDRAFT_55591</name>
</gene>
<dbReference type="SUPFAM" id="SSF55920">
    <property type="entry name" value="Creatinase/aminopeptidase"/>
    <property type="match status" value="1"/>
</dbReference>
<dbReference type="OrthoDB" id="5876363at2759"/>
<proteinExistence type="inferred from homology"/>
<dbReference type="InParanoid" id="F0YNJ4"/>
<feature type="region of interest" description="Disordered" evidence="2">
    <location>
        <begin position="1"/>
        <end position="20"/>
    </location>
</feature>
<dbReference type="Proteomes" id="UP000002729">
    <property type="component" value="Unassembled WGS sequence"/>
</dbReference>
<dbReference type="InterPro" id="IPR036005">
    <property type="entry name" value="Creatinase/aminopeptidase-like"/>
</dbReference>
<evidence type="ECO:0000313" key="4">
    <source>
        <dbReference type="EMBL" id="EGB03305.1"/>
    </source>
</evidence>
<dbReference type="AlphaFoldDB" id="F0YNJ4"/>
<keyword evidence="5" id="KW-1185">Reference proteome</keyword>
<dbReference type="OMA" id="SRMFYSE"/>
<dbReference type="GeneID" id="20222552"/>
<protein>
    <recommendedName>
        <fullName evidence="3">Peptidase M24 domain-containing protein</fullName>
    </recommendedName>
</protein>